<dbReference type="InterPro" id="IPR043128">
    <property type="entry name" value="Rev_trsase/Diguanyl_cyclase"/>
</dbReference>
<dbReference type="InterPro" id="IPR035919">
    <property type="entry name" value="EAL_sf"/>
</dbReference>
<dbReference type="EMBL" id="FNIV01000002">
    <property type="protein sequence ID" value="SDN88045.1"/>
    <property type="molecule type" value="Genomic_DNA"/>
</dbReference>
<dbReference type="InterPro" id="IPR050706">
    <property type="entry name" value="Cyclic-di-GMP_PDE-like"/>
</dbReference>
<dbReference type="CDD" id="cd01948">
    <property type="entry name" value="EAL"/>
    <property type="match status" value="1"/>
</dbReference>
<dbReference type="Proteomes" id="UP000199075">
    <property type="component" value="Unassembled WGS sequence"/>
</dbReference>
<sequence length="568" mass="61643">MADIPSEPTSEPGPAGVALHPAAMARAVGEAEPVAHVLLDAASRILWANLMFGRLLGQQPMPSAGTRLADVLTLTNWLHQGGDLGPEGPWRRVWLSAFGQGSPRPFLMAETCPVGDGLPGARMLSFIGLQAEGEARVPPFADPVTGLPSTWIFEDRLQHAMDRADRLEQGLAVMLIRLDRAGQVLREHGEALVQRLLHQVSRRLAGTLRVEDSITYLGRYRWGVLVEHPVAPESLQAAALRCLEAMEAPFALDAAPLLMTLSIGIVFYPEDGESPAMLLTAAEQALRHAGPDSYAFVDRALKRQLAERAAFREALQEALMAPARHFGLVYQPQWSLAEARCTGVECLVRWRHPRRGWLLPGDFLPEVREMGQMVRLNRWVLEQVIAQRQRCAARACPLARLELSVNVDASLLSQEAFDGRTLDRFLREMNEDLVGIVLEIDGQVLAGLDDSHALMLRRLVRAGVRLVADNLDGDVLALPYLSRLPISGGKVDRGLVATLGTPQADAVLAALAAALEALGIETTAVGVEGATQQAVVERYGVPRIQGHRIAEPMTAKALGGWLATTVSG</sequence>
<accession>A0A1H0F0C4</accession>
<dbReference type="SMART" id="SM00267">
    <property type="entry name" value="GGDEF"/>
    <property type="match status" value="1"/>
</dbReference>
<dbReference type="PANTHER" id="PTHR33121">
    <property type="entry name" value="CYCLIC DI-GMP PHOSPHODIESTERASE PDEF"/>
    <property type="match status" value="1"/>
</dbReference>
<evidence type="ECO:0000259" key="2">
    <source>
        <dbReference type="PROSITE" id="PS50887"/>
    </source>
</evidence>
<dbReference type="SUPFAM" id="SSF141868">
    <property type="entry name" value="EAL domain-like"/>
    <property type="match status" value="1"/>
</dbReference>
<dbReference type="CDD" id="cd01949">
    <property type="entry name" value="GGDEF"/>
    <property type="match status" value="1"/>
</dbReference>
<reference evidence="4" key="1">
    <citation type="submission" date="2016-10" db="EMBL/GenBank/DDBJ databases">
        <authorList>
            <person name="Varghese N."/>
            <person name="Submissions S."/>
        </authorList>
    </citation>
    <scope>NUCLEOTIDE SEQUENCE [LARGE SCALE GENOMIC DNA]</scope>
    <source>
        <strain evidence="4">CGMCC 1.6444</strain>
    </source>
</reference>
<dbReference type="InterPro" id="IPR000160">
    <property type="entry name" value="GGDEF_dom"/>
</dbReference>
<proteinExistence type="predicted"/>
<feature type="domain" description="EAL" evidence="1">
    <location>
        <begin position="308"/>
        <end position="566"/>
    </location>
</feature>
<evidence type="ECO:0000313" key="3">
    <source>
        <dbReference type="EMBL" id="SDN88045.1"/>
    </source>
</evidence>
<dbReference type="PANTHER" id="PTHR33121:SF70">
    <property type="entry name" value="SIGNALING PROTEIN YKOW"/>
    <property type="match status" value="1"/>
</dbReference>
<dbReference type="AlphaFoldDB" id="A0A1H0F0C4"/>
<protein>
    <submittedName>
        <fullName evidence="3">Diguanylate cyclase (GGDEF) domain-containing protein</fullName>
    </submittedName>
</protein>
<dbReference type="RefSeq" id="WP_143004398.1">
    <property type="nucleotide sequence ID" value="NZ_FNIV01000002.1"/>
</dbReference>
<dbReference type="OrthoDB" id="6151881at2"/>
<evidence type="ECO:0000313" key="4">
    <source>
        <dbReference type="Proteomes" id="UP000199075"/>
    </source>
</evidence>
<dbReference type="Gene3D" id="3.30.70.270">
    <property type="match status" value="1"/>
</dbReference>
<dbReference type="Pfam" id="PF00990">
    <property type="entry name" value="GGDEF"/>
    <property type="match status" value="1"/>
</dbReference>
<name>A0A1H0F0C4_9GAMM</name>
<dbReference type="PROSITE" id="PS50883">
    <property type="entry name" value="EAL"/>
    <property type="match status" value="1"/>
</dbReference>
<dbReference type="SUPFAM" id="SSF55073">
    <property type="entry name" value="Nucleotide cyclase"/>
    <property type="match status" value="1"/>
</dbReference>
<dbReference type="Pfam" id="PF00563">
    <property type="entry name" value="EAL"/>
    <property type="match status" value="1"/>
</dbReference>
<feature type="domain" description="GGDEF" evidence="2">
    <location>
        <begin position="169"/>
        <end position="299"/>
    </location>
</feature>
<dbReference type="SMART" id="SM00052">
    <property type="entry name" value="EAL"/>
    <property type="match status" value="1"/>
</dbReference>
<organism evidence="3 4">
    <name type="scientific">Halomonas shengliensis</name>
    <dbReference type="NCBI Taxonomy" id="419597"/>
    <lineage>
        <taxon>Bacteria</taxon>
        <taxon>Pseudomonadati</taxon>
        <taxon>Pseudomonadota</taxon>
        <taxon>Gammaproteobacteria</taxon>
        <taxon>Oceanospirillales</taxon>
        <taxon>Halomonadaceae</taxon>
        <taxon>Halomonas</taxon>
    </lineage>
</organism>
<keyword evidence="4" id="KW-1185">Reference proteome</keyword>
<dbReference type="Gene3D" id="3.20.20.450">
    <property type="entry name" value="EAL domain"/>
    <property type="match status" value="1"/>
</dbReference>
<dbReference type="InterPro" id="IPR001633">
    <property type="entry name" value="EAL_dom"/>
</dbReference>
<dbReference type="STRING" id="419597.SAMN04487957_102263"/>
<dbReference type="NCBIfam" id="TIGR00254">
    <property type="entry name" value="GGDEF"/>
    <property type="match status" value="1"/>
</dbReference>
<dbReference type="GO" id="GO:0071111">
    <property type="term" value="F:cyclic-guanylate-specific phosphodiesterase activity"/>
    <property type="evidence" value="ECO:0007669"/>
    <property type="project" value="InterPro"/>
</dbReference>
<dbReference type="InterPro" id="IPR029787">
    <property type="entry name" value="Nucleotide_cyclase"/>
</dbReference>
<evidence type="ECO:0000259" key="1">
    <source>
        <dbReference type="PROSITE" id="PS50883"/>
    </source>
</evidence>
<gene>
    <name evidence="3" type="ORF">SAMN04487957_102263</name>
</gene>
<dbReference type="PROSITE" id="PS50887">
    <property type="entry name" value="GGDEF"/>
    <property type="match status" value="1"/>
</dbReference>